<proteinExistence type="predicted"/>
<dbReference type="OMA" id="ATQYESF"/>
<name>A0A0D3JC73_EMIH1</name>
<dbReference type="AlphaFoldDB" id="A0A0D3JC73"/>
<accession>A0A0D3JC73</accession>
<dbReference type="GO" id="GO:0005524">
    <property type="term" value="F:ATP binding"/>
    <property type="evidence" value="ECO:0007669"/>
    <property type="project" value="UniProtKB-KW"/>
</dbReference>
<evidence type="ECO:0000313" key="8">
    <source>
        <dbReference type="Proteomes" id="UP000013827"/>
    </source>
</evidence>
<evidence type="ECO:0000256" key="2">
    <source>
        <dbReference type="ARBA" id="ARBA00022679"/>
    </source>
</evidence>
<evidence type="ECO:0000259" key="6">
    <source>
        <dbReference type="PROSITE" id="PS50011"/>
    </source>
</evidence>
<dbReference type="GO" id="GO:0006955">
    <property type="term" value="P:immune response"/>
    <property type="evidence" value="ECO:0007669"/>
    <property type="project" value="TreeGrafter"/>
</dbReference>
<dbReference type="GeneID" id="17260708"/>
<keyword evidence="4" id="KW-0418">Kinase</keyword>
<dbReference type="Proteomes" id="UP000013827">
    <property type="component" value="Unassembled WGS sequence"/>
</dbReference>
<dbReference type="SUPFAM" id="SSF56112">
    <property type="entry name" value="Protein kinase-like (PK-like)"/>
    <property type="match status" value="1"/>
</dbReference>
<dbReference type="PANTHER" id="PTHR46716">
    <property type="entry name" value="MITOGEN-ACTIVATED PROTEIN KINASE KINASE KINASE 7"/>
    <property type="match status" value="1"/>
</dbReference>
<dbReference type="InterPro" id="IPR011009">
    <property type="entry name" value="Kinase-like_dom_sf"/>
</dbReference>
<dbReference type="PaxDb" id="2903-EOD14639"/>
<dbReference type="RefSeq" id="XP_005767068.1">
    <property type="nucleotide sequence ID" value="XM_005767011.1"/>
</dbReference>
<dbReference type="InterPro" id="IPR000719">
    <property type="entry name" value="Prot_kinase_dom"/>
</dbReference>
<dbReference type="eggNOG" id="KOG0192">
    <property type="taxonomic scope" value="Eukaryota"/>
</dbReference>
<dbReference type="Pfam" id="PF07714">
    <property type="entry name" value="PK_Tyr_Ser-Thr"/>
    <property type="match status" value="1"/>
</dbReference>
<evidence type="ECO:0000256" key="3">
    <source>
        <dbReference type="ARBA" id="ARBA00022741"/>
    </source>
</evidence>
<dbReference type="KEGG" id="ehx:EMIHUDRAFT_58946"/>
<dbReference type="Gene3D" id="1.10.510.10">
    <property type="entry name" value="Transferase(Phosphotransferase) domain 1"/>
    <property type="match status" value="1"/>
</dbReference>
<reference evidence="8" key="1">
    <citation type="journal article" date="2013" name="Nature">
        <title>Pan genome of the phytoplankton Emiliania underpins its global distribution.</title>
        <authorList>
            <person name="Read B.A."/>
            <person name="Kegel J."/>
            <person name="Klute M.J."/>
            <person name="Kuo A."/>
            <person name="Lefebvre S.C."/>
            <person name="Maumus F."/>
            <person name="Mayer C."/>
            <person name="Miller J."/>
            <person name="Monier A."/>
            <person name="Salamov A."/>
            <person name="Young J."/>
            <person name="Aguilar M."/>
            <person name="Claverie J.M."/>
            <person name="Frickenhaus S."/>
            <person name="Gonzalez K."/>
            <person name="Herman E.K."/>
            <person name="Lin Y.C."/>
            <person name="Napier J."/>
            <person name="Ogata H."/>
            <person name="Sarno A.F."/>
            <person name="Shmutz J."/>
            <person name="Schroeder D."/>
            <person name="de Vargas C."/>
            <person name="Verret F."/>
            <person name="von Dassow P."/>
            <person name="Valentin K."/>
            <person name="Van de Peer Y."/>
            <person name="Wheeler G."/>
            <person name="Dacks J.B."/>
            <person name="Delwiche C.F."/>
            <person name="Dyhrman S.T."/>
            <person name="Glockner G."/>
            <person name="John U."/>
            <person name="Richards T."/>
            <person name="Worden A.Z."/>
            <person name="Zhang X."/>
            <person name="Grigoriev I.V."/>
            <person name="Allen A.E."/>
            <person name="Bidle K."/>
            <person name="Borodovsky M."/>
            <person name="Bowler C."/>
            <person name="Brownlee C."/>
            <person name="Cock J.M."/>
            <person name="Elias M."/>
            <person name="Gladyshev V.N."/>
            <person name="Groth M."/>
            <person name="Guda C."/>
            <person name="Hadaegh A."/>
            <person name="Iglesias-Rodriguez M.D."/>
            <person name="Jenkins J."/>
            <person name="Jones B.M."/>
            <person name="Lawson T."/>
            <person name="Leese F."/>
            <person name="Lindquist E."/>
            <person name="Lobanov A."/>
            <person name="Lomsadze A."/>
            <person name="Malik S.B."/>
            <person name="Marsh M.E."/>
            <person name="Mackinder L."/>
            <person name="Mock T."/>
            <person name="Mueller-Roeber B."/>
            <person name="Pagarete A."/>
            <person name="Parker M."/>
            <person name="Probert I."/>
            <person name="Quesneville H."/>
            <person name="Raines C."/>
            <person name="Rensing S.A."/>
            <person name="Riano-Pachon D.M."/>
            <person name="Richier S."/>
            <person name="Rokitta S."/>
            <person name="Shiraiwa Y."/>
            <person name="Soanes D.M."/>
            <person name="van der Giezen M."/>
            <person name="Wahlund T.M."/>
            <person name="Williams B."/>
            <person name="Wilson W."/>
            <person name="Wolfe G."/>
            <person name="Wurch L.L."/>
        </authorList>
    </citation>
    <scope>NUCLEOTIDE SEQUENCE</scope>
</reference>
<dbReference type="EnsemblProtists" id="EOD14639">
    <property type="protein sequence ID" value="EOD14639"/>
    <property type="gene ID" value="EMIHUDRAFT_58946"/>
</dbReference>
<dbReference type="STRING" id="2903.R1E0Z9"/>
<dbReference type="GeneID" id="17266653"/>
<evidence type="ECO:0000313" key="7">
    <source>
        <dbReference type="EnsemblProtists" id="EOD21108"/>
    </source>
</evidence>
<keyword evidence="3" id="KW-0547">Nucleotide-binding</keyword>
<keyword evidence="2" id="KW-0808">Transferase</keyword>
<keyword evidence="5" id="KW-0067">ATP-binding</keyword>
<dbReference type="EnsemblProtists" id="EOD21108">
    <property type="protein sequence ID" value="EOD21108"/>
    <property type="gene ID" value="EMIHUDRAFT_58914"/>
</dbReference>
<dbReference type="GO" id="GO:0007254">
    <property type="term" value="P:JNK cascade"/>
    <property type="evidence" value="ECO:0007669"/>
    <property type="project" value="TreeGrafter"/>
</dbReference>
<dbReference type="RefSeq" id="XP_005773537.1">
    <property type="nucleotide sequence ID" value="XM_005773480.1"/>
</dbReference>
<keyword evidence="1" id="KW-0723">Serine/threonine-protein kinase</keyword>
<sequence>LTGMTGSLRYMAPEVALSQPYNHKAEVFSFTSLLYHMLSRRKPFEFMTPSVFLREACRGGNRPPLGKAWPAQLRGLVAAGWSAELAERPEFEAVVRALEAMPRE</sequence>
<dbReference type="HOGENOM" id="CLU_000288_7_26_1"/>
<dbReference type="PANTHER" id="PTHR46716:SF1">
    <property type="entry name" value="MITOGEN-ACTIVATED PROTEIN KINASE KINASE KINASE 7"/>
    <property type="match status" value="1"/>
</dbReference>
<evidence type="ECO:0000256" key="4">
    <source>
        <dbReference type="ARBA" id="ARBA00022777"/>
    </source>
</evidence>
<dbReference type="PROSITE" id="PS50011">
    <property type="entry name" value="PROTEIN_KINASE_DOM"/>
    <property type="match status" value="1"/>
</dbReference>
<evidence type="ECO:0000256" key="1">
    <source>
        <dbReference type="ARBA" id="ARBA00022527"/>
    </source>
</evidence>
<dbReference type="KEGG" id="ehx:EMIHUDRAFT_58914"/>
<evidence type="ECO:0000256" key="5">
    <source>
        <dbReference type="ARBA" id="ARBA00022840"/>
    </source>
</evidence>
<reference evidence="7" key="2">
    <citation type="submission" date="2024-10" db="UniProtKB">
        <authorList>
            <consortium name="EnsemblProtists"/>
        </authorList>
    </citation>
    <scope>IDENTIFICATION</scope>
</reference>
<dbReference type="GO" id="GO:0004709">
    <property type="term" value="F:MAP kinase kinase kinase activity"/>
    <property type="evidence" value="ECO:0007669"/>
    <property type="project" value="TreeGrafter"/>
</dbReference>
<protein>
    <recommendedName>
        <fullName evidence="6">Protein kinase domain-containing protein</fullName>
    </recommendedName>
</protein>
<dbReference type="InterPro" id="IPR001245">
    <property type="entry name" value="Ser-Thr/Tyr_kinase_cat_dom"/>
</dbReference>
<feature type="domain" description="Protein kinase" evidence="6">
    <location>
        <begin position="1"/>
        <end position="101"/>
    </location>
</feature>
<keyword evidence="8" id="KW-1185">Reference proteome</keyword>
<organism evidence="7 8">
    <name type="scientific">Emiliania huxleyi (strain CCMP1516)</name>
    <dbReference type="NCBI Taxonomy" id="280463"/>
    <lineage>
        <taxon>Eukaryota</taxon>
        <taxon>Haptista</taxon>
        <taxon>Haptophyta</taxon>
        <taxon>Prymnesiophyceae</taxon>
        <taxon>Isochrysidales</taxon>
        <taxon>Noelaerhabdaceae</taxon>
        <taxon>Emiliania</taxon>
    </lineage>
</organism>